<accession>A0A345E2B6</accession>
<keyword evidence="3" id="KW-1185">Reference proteome</keyword>
<evidence type="ECO:0000313" key="3">
    <source>
        <dbReference type="Proteomes" id="UP000253273"/>
    </source>
</evidence>
<dbReference type="Proteomes" id="UP000253273">
    <property type="component" value="Chromosome"/>
</dbReference>
<dbReference type="KEGG" id="haj:DU500_07770"/>
<reference evidence="2 3" key="1">
    <citation type="submission" date="2018-07" db="EMBL/GenBank/DDBJ databases">
        <title>Genome sequences of Haloplanus sp. CBA1113.</title>
        <authorList>
            <person name="Kim Y.B."/>
            <person name="Roh S.W."/>
        </authorList>
    </citation>
    <scope>NUCLEOTIDE SEQUENCE [LARGE SCALE GENOMIC DNA]</scope>
    <source>
        <strain evidence="2 3">CBA1113</strain>
    </source>
</reference>
<name>A0A345E2B6_9EURY</name>
<gene>
    <name evidence="2" type="ORF">DU500_07770</name>
</gene>
<proteinExistence type="predicted"/>
<feature type="compositionally biased region" description="Basic and acidic residues" evidence="1">
    <location>
        <begin position="680"/>
        <end position="689"/>
    </location>
</feature>
<feature type="compositionally biased region" description="Low complexity" evidence="1">
    <location>
        <begin position="354"/>
        <end position="364"/>
    </location>
</feature>
<feature type="region of interest" description="Disordered" evidence="1">
    <location>
        <begin position="655"/>
        <end position="727"/>
    </location>
</feature>
<sequence>MALRLCLPGRDTVDHQLSPETAFPLTNTLIKGLSQPPHVKELEVLAISGEQQLEYFITPRLESAPIASRAVPFQQSLSEYSSETPTVPDSTTDKLAGVASKHLPEELGIELCDVDLRSIRMWPVTTGRVLLETNGALRQSHFDWNDPFVETVRHLAATARPFVVQLLVGSGSRAKYVATLRYAILHPNYAIASGRDESEHLDTGRQHPIEHIWQNAGLRTNYDLPISEFASPGLWASHLYWRALEPEDQKPRLRKRQYMERSDSRTALDLYTGTTEYRALFHGRPSSNKLYEKLGFHARIPLNDYTLRLFGAVVPLYYTESPWDSVPGRAAPVITTRAVIRQAPGTEHSHGHTSRSSSTDHTSGVTVNTGSEGHDQLLRFAVEYFRGQGDDAWIETQDGTSIPDGGHQPTDGRVRTIEVEFSSLSKPANPLTNYARAVAADRPVEFVVTNQQKARRLSEMLRQPWKDVTDTGVHLHTQTATVHLPTGQIPVVPAKGDESNWYLDATGELTLRDKTGVVLASGSATESVCTLEYDNPRYEYSESDESHRIVTADGVTKATYRTRSQLLDEWTLVHTPFVPGHLHCLSGVYIYYQSGDELVEFDIQASWDRTAESATERFRGGLREFVETYTTEAPGESILYSTFQEECQSLFAVRSHHEPPNKTHIGRALPDAVAVDDPSASDRKIRDRTLLYPPGLRSPDLPFHKQGGDESNPDTADTASGELDEED</sequence>
<feature type="compositionally biased region" description="Low complexity" evidence="1">
    <location>
        <begin position="668"/>
        <end position="678"/>
    </location>
</feature>
<feature type="region of interest" description="Disordered" evidence="1">
    <location>
        <begin position="342"/>
        <end position="371"/>
    </location>
</feature>
<dbReference type="AlphaFoldDB" id="A0A345E2B6"/>
<organism evidence="2 3">
    <name type="scientific">Haloplanus rubicundus</name>
    <dbReference type="NCBI Taxonomy" id="1547898"/>
    <lineage>
        <taxon>Archaea</taxon>
        <taxon>Methanobacteriati</taxon>
        <taxon>Methanobacteriota</taxon>
        <taxon>Stenosarchaea group</taxon>
        <taxon>Halobacteria</taxon>
        <taxon>Halobacteriales</taxon>
        <taxon>Haloferacaceae</taxon>
        <taxon>Haloplanus</taxon>
    </lineage>
</organism>
<evidence type="ECO:0000313" key="2">
    <source>
        <dbReference type="EMBL" id="AXG06338.1"/>
    </source>
</evidence>
<protein>
    <submittedName>
        <fullName evidence="2">Uncharacterized protein</fullName>
    </submittedName>
</protein>
<dbReference type="EMBL" id="CP031150">
    <property type="protein sequence ID" value="AXG06338.1"/>
    <property type="molecule type" value="Genomic_DNA"/>
</dbReference>
<evidence type="ECO:0000256" key="1">
    <source>
        <dbReference type="SAM" id="MobiDB-lite"/>
    </source>
</evidence>